<feature type="chain" id="PRO_5007443411" evidence="2">
    <location>
        <begin position="23"/>
        <end position="199"/>
    </location>
</feature>
<reference evidence="3 4" key="1">
    <citation type="submission" date="2016-02" db="EMBL/GenBank/DDBJ databases">
        <title>Complete genome sequence of Halocynthiibacter arcticus PAMC 20958t from arctic marine sediment.</title>
        <authorList>
            <person name="Lee Y.M."/>
            <person name="Baek K."/>
            <person name="Lee H.K."/>
            <person name="Shin S.C."/>
        </authorList>
    </citation>
    <scope>NUCLEOTIDE SEQUENCE [LARGE SCALE GENOMIC DNA]</scope>
    <source>
        <strain evidence="3">PAMC 20958</strain>
    </source>
</reference>
<evidence type="ECO:0000256" key="2">
    <source>
        <dbReference type="SAM" id="SignalP"/>
    </source>
</evidence>
<dbReference type="CDD" id="cd16325">
    <property type="entry name" value="LolA"/>
    <property type="match status" value="1"/>
</dbReference>
<dbReference type="PANTHER" id="PTHR35869">
    <property type="entry name" value="OUTER-MEMBRANE LIPOPROTEIN CARRIER PROTEIN"/>
    <property type="match status" value="1"/>
</dbReference>
<gene>
    <name evidence="3" type="ORF">RC74_05380</name>
</gene>
<evidence type="ECO:0000313" key="3">
    <source>
        <dbReference type="EMBL" id="AML50788.1"/>
    </source>
</evidence>
<evidence type="ECO:0000256" key="1">
    <source>
        <dbReference type="ARBA" id="ARBA00022729"/>
    </source>
</evidence>
<dbReference type="Pfam" id="PF03548">
    <property type="entry name" value="LolA"/>
    <property type="match status" value="1"/>
</dbReference>
<name>A0A126UXJ0_9RHOB</name>
<dbReference type="AlphaFoldDB" id="A0A126UXJ0"/>
<dbReference type="Gene3D" id="2.50.20.10">
    <property type="entry name" value="Lipoprotein localisation LolA/LolB/LppX"/>
    <property type="match status" value="1"/>
</dbReference>
<dbReference type="RefSeq" id="WP_039003372.1">
    <property type="nucleotide sequence ID" value="NZ_CP014327.1"/>
</dbReference>
<dbReference type="SUPFAM" id="SSF89392">
    <property type="entry name" value="Prokaryotic lipoproteins and lipoprotein localization factors"/>
    <property type="match status" value="1"/>
</dbReference>
<sequence length="199" mass="21649">MKHLRFLLVPVLAVSMALPAAAEKISLKEISNYFNSFSTAQSRFSQVNADGSKSSGNMFMQRPGRARFEYDKPDDTLVIAGGSQVAIFDQKSNTGPEQYPLNRTPLSIILAKNVNLGGARMVVGHGTRGTDTVVRAQDPKNPEYGSIDLIFEANPTRLIEWIINDAAGNAGTRVIFGDFKTGVSLPASLFNITLASRER</sequence>
<dbReference type="InterPro" id="IPR029046">
    <property type="entry name" value="LolA/LolB/LppX"/>
</dbReference>
<dbReference type="PANTHER" id="PTHR35869:SF1">
    <property type="entry name" value="OUTER-MEMBRANE LIPOPROTEIN CARRIER PROTEIN"/>
    <property type="match status" value="1"/>
</dbReference>
<keyword evidence="4" id="KW-1185">Reference proteome</keyword>
<organism evidence="3 4">
    <name type="scientific">Falsihalocynthiibacter arcticus</name>
    <dbReference type="NCBI Taxonomy" id="1579316"/>
    <lineage>
        <taxon>Bacteria</taxon>
        <taxon>Pseudomonadati</taxon>
        <taxon>Pseudomonadota</taxon>
        <taxon>Alphaproteobacteria</taxon>
        <taxon>Rhodobacterales</taxon>
        <taxon>Roseobacteraceae</taxon>
        <taxon>Falsihalocynthiibacter</taxon>
    </lineage>
</organism>
<dbReference type="STRING" id="1579316.RC74_05380"/>
<dbReference type="OrthoDB" id="9800501at2"/>
<accession>A0A126UXJ0</accession>
<dbReference type="InterPro" id="IPR004564">
    <property type="entry name" value="OM_lipoprot_carrier_LolA-like"/>
</dbReference>
<keyword evidence="1 2" id="KW-0732">Signal</keyword>
<feature type="signal peptide" evidence="2">
    <location>
        <begin position="1"/>
        <end position="22"/>
    </location>
</feature>
<dbReference type="KEGG" id="hat:RC74_05380"/>
<proteinExistence type="predicted"/>
<dbReference type="Proteomes" id="UP000070371">
    <property type="component" value="Chromosome"/>
</dbReference>
<protein>
    <submittedName>
        <fullName evidence="3">Cell envelope biogenesis protein LolA</fullName>
    </submittedName>
</protein>
<evidence type="ECO:0000313" key="4">
    <source>
        <dbReference type="Proteomes" id="UP000070371"/>
    </source>
</evidence>
<dbReference type="EMBL" id="CP014327">
    <property type="protein sequence ID" value="AML50788.1"/>
    <property type="molecule type" value="Genomic_DNA"/>
</dbReference>